<dbReference type="EMBL" id="LHUR01000017">
    <property type="protein sequence ID" value="KOA20280.1"/>
    <property type="molecule type" value="Genomic_DNA"/>
</dbReference>
<evidence type="ECO:0000256" key="2">
    <source>
        <dbReference type="SAM" id="SignalP"/>
    </source>
</evidence>
<organism evidence="3 4">
    <name type="scientific">Clostridium homopropionicum DSM 5847</name>
    <dbReference type="NCBI Taxonomy" id="1121318"/>
    <lineage>
        <taxon>Bacteria</taxon>
        <taxon>Bacillati</taxon>
        <taxon>Bacillota</taxon>
        <taxon>Clostridia</taxon>
        <taxon>Eubacteriales</taxon>
        <taxon>Clostridiaceae</taxon>
        <taxon>Clostridium</taxon>
    </lineage>
</organism>
<gene>
    <name evidence="3" type="ORF">CLHOM_12760</name>
</gene>
<sequence>MKNSIIGKRLALLICSIAMAVAATSSSMCIWWYTEESKMPKSLYKVD</sequence>
<protein>
    <recommendedName>
        <fullName evidence="5">Cyclic lactone autoinducer peptide</fullName>
    </recommendedName>
</protein>
<dbReference type="InterPro" id="IPR009229">
    <property type="entry name" value="AgrD"/>
</dbReference>
<reference evidence="4" key="1">
    <citation type="submission" date="2015-08" db="EMBL/GenBank/DDBJ databases">
        <title>Genome sequence of the strict anaerobe Clostridium homopropionicum LuHBu1 (DSM 5847T).</title>
        <authorList>
            <person name="Poehlein A."/>
            <person name="Beck M."/>
            <person name="Schiel-Bengelsdorf B."/>
            <person name="Bengelsdorf F.R."/>
            <person name="Daniel R."/>
            <person name="Duerre P."/>
        </authorList>
    </citation>
    <scope>NUCLEOTIDE SEQUENCE [LARGE SCALE GENOMIC DNA]</scope>
    <source>
        <strain evidence="4">DSM 5847</strain>
    </source>
</reference>
<feature type="chain" id="PRO_5005570036" description="Cyclic lactone autoinducer peptide" evidence="2">
    <location>
        <begin position="23"/>
        <end position="47"/>
    </location>
</feature>
<comment type="caution">
    <text evidence="3">The sequence shown here is derived from an EMBL/GenBank/DDBJ whole genome shotgun (WGS) entry which is preliminary data.</text>
</comment>
<keyword evidence="2" id="KW-0732">Signal</keyword>
<accession>A0A0L6ZBE1</accession>
<evidence type="ECO:0000256" key="1">
    <source>
        <dbReference type="SAM" id="Phobius"/>
    </source>
</evidence>
<dbReference type="AlphaFoldDB" id="A0A0L6ZBE1"/>
<evidence type="ECO:0000313" key="4">
    <source>
        <dbReference type="Proteomes" id="UP000037043"/>
    </source>
</evidence>
<dbReference type="NCBIfam" id="TIGR04223">
    <property type="entry name" value="quorum_AgrD"/>
    <property type="match status" value="1"/>
</dbReference>
<evidence type="ECO:0000313" key="3">
    <source>
        <dbReference type="EMBL" id="KOA20280.1"/>
    </source>
</evidence>
<keyword evidence="4" id="KW-1185">Reference proteome</keyword>
<evidence type="ECO:0008006" key="5">
    <source>
        <dbReference type="Google" id="ProtNLM"/>
    </source>
</evidence>
<dbReference type="Proteomes" id="UP000037043">
    <property type="component" value="Unassembled WGS sequence"/>
</dbReference>
<name>A0A0L6ZBE1_9CLOT</name>
<feature type="transmembrane region" description="Helical" evidence="1">
    <location>
        <begin position="12"/>
        <end position="33"/>
    </location>
</feature>
<proteinExistence type="predicted"/>
<dbReference type="RefSeq" id="WP_139205675.1">
    <property type="nucleotide sequence ID" value="NZ_LHUR01000017.1"/>
</dbReference>
<keyword evidence="1" id="KW-1133">Transmembrane helix</keyword>
<feature type="signal peptide" evidence="2">
    <location>
        <begin position="1"/>
        <end position="22"/>
    </location>
</feature>
<keyword evidence="1" id="KW-0472">Membrane</keyword>
<keyword evidence="1" id="KW-0812">Transmembrane</keyword>